<proteinExistence type="predicted"/>
<name>A0A183Q5X0_9TREM</name>
<keyword evidence="3" id="KW-1185">Reference proteome</keyword>
<dbReference type="Proteomes" id="UP000269396">
    <property type="component" value="Unassembled WGS sequence"/>
</dbReference>
<organism evidence="2 3">
    <name type="scientific">Schistosoma mattheei</name>
    <dbReference type="NCBI Taxonomy" id="31246"/>
    <lineage>
        <taxon>Eukaryota</taxon>
        <taxon>Metazoa</taxon>
        <taxon>Spiralia</taxon>
        <taxon>Lophotrochozoa</taxon>
        <taxon>Platyhelminthes</taxon>
        <taxon>Trematoda</taxon>
        <taxon>Digenea</taxon>
        <taxon>Strigeidida</taxon>
        <taxon>Schistosomatoidea</taxon>
        <taxon>Schistosomatidae</taxon>
        <taxon>Schistosoma</taxon>
    </lineage>
</organism>
<dbReference type="EMBL" id="UZAL01049389">
    <property type="protein sequence ID" value="VDP86213.1"/>
    <property type="molecule type" value="Genomic_DNA"/>
</dbReference>
<evidence type="ECO:0000256" key="1">
    <source>
        <dbReference type="SAM" id="MobiDB-lite"/>
    </source>
</evidence>
<sequence>MKQLYDTTKKLAGKYIKPERPVKDKEGKPITDIQQQRNRWVKYFEELPNRPAPMNPPDIEAAYTDPPIDVNPPTTEEIRMAVRQIKDGKAAGSDNNHFYSKRFPDFPKNFQTTTTNTDRSCYLDAAIGLAYRDEPTELYWLENMFLDAAFPQGGVGLEKVDPKNVTPHLTSWISVSGGSSRNTLPQCGEPGSDISPHTPNRTRDQVGHTQILPTPPNTTTTTTNVF</sequence>
<gene>
    <name evidence="2" type="ORF">SMTD_LOCUS22006</name>
</gene>
<reference evidence="2 3" key="1">
    <citation type="submission" date="2018-11" db="EMBL/GenBank/DDBJ databases">
        <authorList>
            <consortium name="Pathogen Informatics"/>
        </authorList>
    </citation>
    <scope>NUCLEOTIDE SEQUENCE [LARGE SCALE GENOMIC DNA]</scope>
    <source>
        <strain>Denwood</strain>
        <strain evidence="3">Zambia</strain>
    </source>
</reference>
<accession>A0A183Q5X0</accession>
<dbReference type="AlphaFoldDB" id="A0A183Q5X0"/>
<feature type="compositionally biased region" description="Low complexity" evidence="1">
    <location>
        <begin position="217"/>
        <end position="226"/>
    </location>
</feature>
<evidence type="ECO:0000313" key="3">
    <source>
        <dbReference type="Proteomes" id="UP000269396"/>
    </source>
</evidence>
<feature type="region of interest" description="Disordered" evidence="1">
    <location>
        <begin position="180"/>
        <end position="226"/>
    </location>
</feature>
<evidence type="ECO:0000313" key="2">
    <source>
        <dbReference type="EMBL" id="VDP86213.1"/>
    </source>
</evidence>
<protein>
    <submittedName>
        <fullName evidence="2">Uncharacterized protein</fullName>
    </submittedName>
</protein>